<dbReference type="Pfam" id="PF01494">
    <property type="entry name" value="FAD_binding_3"/>
    <property type="match status" value="1"/>
</dbReference>
<dbReference type="SUPFAM" id="SSF51905">
    <property type="entry name" value="FAD/NAD(P)-binding domain"/>
    <property type="match status" value="1"/>
</dbReference>
<proteinExistence type="inferred from homology"/>
<keyword evidence="3" id="KW-0274">FAD</keyword>
<dbReference type="Gene3D" id="3.50.50.60">
    <property type="entry name" value="FAD/NAD(P)-binding domain"/>
    <property type="match status" value="1"/>
</dbReference>
<evidence type="ECO:0000256" key="4">
    <source>
        <dbReference type="ARBA" id="ARBA00023002"/>
    </source>
</evidence>
<reference evidence="8" key="1">
    <citation type="journal article" date="2017" name="Nat. Microbiol.">
        <title>Global analysis of biosynthetic gene clusters reveals vast potential of secondary metabolite production in Penicillium species.</title>
        <authorList>
            <person name="Nielsen J.C."/>
            <person name="Grijseels S."/>
            <person name="Prigent S."/>
            <person name="Ji B."/>
            <person name="Dainat J."/>
            <person name="Nielsen K.F."/>
            <person name="Frisvad J.C."/>
            <person name="Workman M."/>
            <person name="Nielsen J."/>
        </authorList>
    </citation>
    <scope>NUCLEOTIDE SEQUENCE [LARGE SCALE GENOMIC DNA]</scope>
    <source>
        <strain evidence="8">IBT 29486</strain>
    </source>
</reference>
<evidence type="ECO:0000256" key="5">
    <source>
        <dbReference type="ARBA" id="ARBA00023033"/>
    </source>
</evidence>
<evidence type="ECO:0000313" key="7">
    <source>
        <dbReference type="EMBL" id="OQE08751.1"/>
    </source>
</evidence>
<comment type="similarity">
    <text evidence="1">Belongs to the paxM FAD-dependent monooxygenase family.</text>
</comment>
<dbReference type="InterPro" id="IPR050493">
    <property type="entry name" value="FAD-dep_Monooxygenase_BioMet"/>
</dbReference>
<dbReference type="PANTHER" id="PTHR13789">
    <property type="entry name" value="MONOOXYGENASE"/>
    <property type="match status" value="1"/>
</dbReference>
<dbReference type="InterPro" id="IPR002938">
    <property type="entry name" value="FAD-bd"/>
</dbReference>
<dbReference type="GO" id="GO:0071949">
    <property type="term" value="F:FAD binding"/>
    <property type="evidence" value="ECO:0007669"/>
    <property type="project" value="InterPro"/>
</dbReference>
<keyword evidence="8" id="KW-1185">Reference proteome</keyword>
<dbReference type="PRINTS" id="PR00420">
    <property type="entry name" value="RNGMNOXGNASE"/>
</dbReference>
<dbReference type="STRING" id="29845.A0A1V6S3X5"/>
<sequence length="437" mass="48349">METVDTDILIIGGGIGGLTLAAICQQLGIHCRVLERTPTLKPVGAGISLAPNALRLLDQLGLYPELLAMGQKVHKIQINRNQERWNTLDWTLVEQNFGYPILSMERHAFHRLLYRVAGGGKTVVMDCKVQDIIDDPAENFVTVVTNSGKQLRGRLVVGADGIRSITRRILAGKANDKTANTIRYTGRVHMSGITSPLSHLGENEKGVANWMLYDDSILTTWSCPDNRQWFIGAKMATDISTPKDKNRSVWAGTTPETVKEAYGNEVHPFSKNGKLGDIVDESERVLASDVFEEVAFPSMAKGRVALLGDAAHSMTSFFGQGGCQAIEDAAVLADLIQEQVLSPGIGFSKLTHQEVSNMLLVYSQRREKRVQDLARFSSNFALLHTANLPYGTGGFIRALVYSYLPSWAWMWYLRWLYGTQPTVTGLENTKLNTCTYK</sequence>
<keyword evidence="4" id="KW-0560">Oxidoreductase</keyword>
<dbReference type="PANTHER" id="PTHR13789:SF309">
    <property type="entry name" value="PUTATIVE (AFU_ORTHOLOGUE AFUA_6G14510)-RELATED"/>
    <property type="match status" value="1"/>
</dbReference>
<dbReference type="GO" id="GO:0004497">
    <property type="term" value="F:monooxygenase activity"/>
    <property type="evidence" value="ECO:0007669"/>
    <property type="project" value="UniProtKB-KW"/>
</dbReference>
<dbReference type="InterPro" id="IPR036188">
    <property type="entry name" value="FAD/NAD-bd_sf"/>
</dbReference>
<evidence type="ECO:0000259" key="6">
    <source>
        <dbReference type="Pfam" id="PF01494"/>
    </source>
</evidence>
<comment type="caution">
    <text evidence="7">The sequence shown here is derived from an EMBL/GenBank/DDBJ whole genome shotgun (WGS) entry which is preliminary data.</text>
</comment>
<protein>
    <recommendedName>
        <fullName evidence="6">FAD-binding domain-containing protein</fullName>
    </recommendedName>
</protein>
<dbReference type="AlphaFoldDB" id="A0A1V6S3X5"/>
<gene>
    <name evidence="7" type="ORF">PENVUL_c008G06197</name>
</gene>
<evidence type="ECO:0000313" key="8">
    <source>
        <dbReference type="Proteomes" id="UP000191518"/>
    </source>
</evidence>
<feature type="domain" description="FAD-binding" evidence="6">
    <location>
        <begin position="5"/>
        <end position="376"/>
    </location>
</feature>
<keyword evidence="5" id="KW-0503">Monooxygenase</keyword>
<accession>A0A1V6S3X5</accession>
<dbReference type="EMBL" id="MDYP01000008">
    <property type="protein sequence ID" value="OQE08751.1"/>
    <property type="molecule type" value="Genomic_DNA"/>
</dbReference>
<dbReference type="Proteomes" id="UP000191518">
    <property type="component" value="Unassembled WGS sequence"/>
</dbReference>
<evidence type="ECO:0000256" key="2">
    <source>
        <dbReference type="ARBA" id="ARBA00022630"/>
    </source>
</evidence>
<evidence type="ECO:0000256" key="1">
    <source>
        <dbReference type="ARBA" id="ARBA00007992"/>
    </source>
</evidence>
<evidence type="ECO:0000256" key="3">
    <source>
        <dbReference type="ARBA" id="ARBA00022827"/>
    </source>
</evidence>
<name>A0A1V6S3X5_9EURO</name>
<keyword evidence="2" id="KW-0285">Flavoprotein</keyword>
<organism evidence="7 8">
    <name type="scientific">Penicillium vulpinum</name>
    <dbReference type="NCBI Taxonomy" id="29845"/>
    <lineage>
        <taxon>Eukaryota</taxon>
        <taxon>Fungi</taxon>
        <taxon>Dikarya</taxon>
        <taxon>Ascomycota</taxon>
        <taxon>Pezizomycotina</taxon>
        <taxon>Eurotiomycetes</taxon>
        <taxon>Eurotiomycetidae</taxon>
        <taxon>Eurotiales</taxon>
        <taxon>Aspergillaceae</taxon>
        <taxon>Penicillium</taxon>
    </lineage>
</organism>